<dbReference type="Proteomes" id="UP000267804">
    <property type="component" value="Chromosome"/>
</dbReference>
<protein>
    <recommendedName>
        <fullName evidence="2">Integrase catalytic domain-containing protein</fullName>
    </recommendedName>
</protein>
<dbReference type="InterPro" id="IPR001584">
    <property type="entry name" value="Integrase_cat-core"/>
</dbReference>
<feature type="domain" description="Integrase catalytic" evidence="2">
    <location>
        <begin position="2"/>
        <end position="40"/>
    </location>
</feature>
<evidence type="ECO:0000313" key="4">
    <source>
        <dbReference type="Proteomes" id="UP000267804"/>
    </source>
</evidence>
<organism evidence="3 4">
    <name type="scientific">Micromonospora tulbaghiae</name>
    <dbReference type="NCBI Taxonomy" id="479978"/>
    <lineage>
        <taxon>Bacteria</taxon>
        <taxon>Bacillati</taxon>
        <taxon>Actinomycetota</taxon>
        <taxon>Actinomycetes</taxon>
        <taxon>Micromonosporales</taxon>
        <taxon>Micromonosporaceae</taxon>
        <taxon>Micromonospora</taxon>
    </lineage>
</organism>
<dbReference type="Pfam" id="PF13333">
    <property type="entry name" value="rve_2"/>
    <property type="match status" value="1"/>
</dbReference>
<dbReference type="RefSeq" id="WP_120571815.1">
    <property type="nucleotide sequence ID" value="NZ_CP024087.1"/>
</dbReference>
<dbReference type="KEGG" id="mtua:CSH63_21415"/>
<accession>A0A386WU41</accession>
<dbReference type="EMBL" id="CP024087">
    <property type="protein sequence ID" value="AYF29984.1"/>
    <property type="molecule type" value="Genomic_DNA"/>
</dbReference>
<evidence type="ECO:0000313" key="3">
    <source>
        <dbReference type="EMBL" id="AYF29984.1"/>
    </source>
</evidence>
<dbReference type="AlphaFoldDB" id="A0A386WU41"/>
<evidence type="ECO:0000259" key="2">
    <source>
        <dbReference type="Pfam" id="PF13333"/>
    </source>
</evidence>
<reference evidence="3 4" key="1">
    <citation type="submission" date="2017-10" db="EMBL/GenBank/DDBJ databases">
        <title>Integration of genomic and chemical information greatly accelerates assignment of the full stereostructure of myelolactone, a potent inhibitor of myeloma from a marine-derived Micromonospora.</title>
        <authorList>
            <person name="Kim M.C."/>
            <person name="Machado H."/>
            <person name="Jensen P.R."/>
            <person name="Fenical W."/>
        </authorList>
    </citation>
    <scope>NUCLEOTIDE SEQUENCE [LARGE SCALE GENOMIC DNA]</scope>
    <source>
        <strain evidence="3 4">CNY-010</strain>
    </source>
</reference>
<sequence>MENFWSTLKIELVYRTSWRTRDEAVNAIFAYIDGWYNTRRAELPQPERVRDRLAQPPGATSRTTYRRPCASRQQVTTAPSKRGEFRAGSAKLFVQSPS</sequence>
<feature type="region of interest" description="Disordered" evidence="1">
    <location>
        <begin position="48"/>
        <end position="86"/>
    </location>
</feature>
<name>A0A386WU41_9ACTN</name>
<dbReference type="GO" id="GO:0015074">
    <property type="term" value="P:DNA integration"/>
    <property type="evidence" value="ECO:0007669"/>
    <property type="project" value="InterPro"/>
</dbReference>
<evidence type="ECO:0000256" key="1">
    <source>
        <dbReference type="SAM" id="MobiDB-lite"/>
    </source>
</evidence>
<proteinExistence type="predicted"/>
<gene>
    <name evidence="3" type="ORF">CSH63_21415</name>
</gene>